<protein>
    <recommendedName>
        <fullName evidence="2">14-3-3 domain-containing protein</fullName>
    </recommendedName>
</protein>
<dbReference type="PANTHER" id="PTHR18860">
    <property type="entry name" value="14-3-3 PROTEIN"/>
    <property type="match status" value="1"/>
</dbReference>
<dbReference type="AlphaFoldDB" id="A0AAU9PLF8"/>
<name>A0AAU9PLF8_9ASTR</name>
<comment type="caution">
    <text evidence="3">The sequence shown here is derived from an EMBL/GenBank/DDBJ whole genome shotgun (WGS) entry which is preliminary data.</text>
</comment>
<dbReference type="SUPFAM" id="SSF48445">
    <property type="entry name" value="14-3-3 protein"/>
    <property type="match status" value="1"/>
</dbReference>
<gene>
    <name evidence="3" type="ORF">LVIROSA_LOCUS35922</name>
</gene>
<dbReference type="InterPro" id="IPR023410">
    <property type="entry name" value="14-3-3_domain"/>
</dbReference>
<dbReference type="Pfam" id="PF00244">
    <property type="entry name" value="14-3-3"/>
    <property type="match status" value="1"/>
</dbReference>
<reference evidence="3 4" key="1">
    <citation type="submission" date="2022-01" db="EMBL/GenBank/DDBJ databases">
        <authorList>
            <person name="Xiong W."/>
            <person name="Schranz E."/>
        </authorList>
    </citation>
    <scope>NUCLEOTIDE SEQUENCE [LARGE SCALE GENOMIC DNA]</scope>
</reference>
<dbReference type="InterPro" id="IPR036815">
    <property type="entry name" value="14-3-3_dom_sf"/>
</dbReference>
<evidence type="ECO:0000256" key="1">
    <source>
        <dbReference type="ARBA" id="ARBA00006141"/>
    </source>
</evidence>
<evidence type="ECO:0000313" key="4">
    <source>
        <dbReference type="Proteomes" id="UP001157418"/>
    </source>
</evidence>
<comment type="similarity">
    <text evidence="1">Belongs to the 14-3-3 family.</text>
</comment>
<dbReference type="EMBL" id="CAKMRJ010005634">
    <property type="protein sequence ID" value="CAH1450497.1"/>
    <property type="molecule type" value="Genomic_DNA"/>
</dbReference>
<evidence type="ECO:0000313" key="3">
    <source>
        <dbReference type="EMBL" id="CAH1450497.1"/>
    </source>
</evidence>
<feature type="domain" description="14-3-3" evidence="2">
    <location>
        <begin position="6"/>
        <end position="77"/>
    </location>
</feature>
<keyword evidence="4" id="KW-1185">Reference proteome</keyword>
<sequence length="77" mass="8801">MFNLNRVVGNPSDMVDTMNKVATLDVELTIEEMNLISVGYKTVVGSQRASWRILSLIEQKDESRGNKVNVKRIKEYK</sequence>
<dbReference type="Gene3D" id="1.20.190.20">
    <property type="entry name" value="14-3-3 domain"/>
    <property type="match status" value="1"/>
</dbReference>
<dbReference type="Proteomes" id="UP001157418">
    <property type="component" value="Unassembled WGS sequence"/>
</dbReference>
<dbReference type="InterPro" id="IPR000308">
    <property type="entry name" value="14-3-3"/>
</dbReference>
<proteinExistence type="inferred from homology"/>
<accession>A0AAU9PLF8</accession>
<organism evidence="3 4">
    <name type="scientific">Lactuca virosa</name>
    <dbReference type="NCBI Taxonomy" id="75947"/>
    <lineage>
        <taxon>Eukaryota</taxon>
        <taxon>Viridiplantae</taxon>
        <taxon>Streptophyta</taxon>
        <taxon>Embryophyta</taxon>
        <taxon>Tracheophyta</taxon>
        <taxon>Spermatophyta</taxon>
        <taxon>Magnoliopsida</taxon>
        <taxon>eudicotyledons</taxon>
        <taxon>Gunneridae</taxon>
        <taxon>Pentapetalae</taxon>
        <taxon>asterids</taxon>
        <taxon>campanulids</taxon>
        <taxon>Asterales</taxon>
        <taxon>Asteraceae</taxon>
        <taxon>Cichorioideae</taxon>
        <taxon>Cichorieae</taxon>
        <taxon>Lactucinae</taxon>
        <taxon>Lactuca</taxon>
    </lineage>
</organism>
<evidence type="ECO:0000259" key="2">
    <source>
        <dbReference type="Pfam" id="PF00244"/>
    </source>
</evidence>